<dbReference type="InterPro" id="IPR044655">
    <property type="entry name" value="BAGP1-like"/>
</dbReference>
<dbReference type="PANTHER" id="PTHR47038">
    <property type="entry name" value="BAG-ASSOCIATED GRAM PROTEIN 1"/>
    <property type="match status" value="1"/>
</dbReference>
<protein>
    <submittedName>
        <fullName evidence="3">C2 and GRAM domain-containing protein</fullName>
    </submittedName>
</protein>
<evidence type="ECO:0000259" key="2">
    <source>
        <dbReference type="PROSITE" id="PS50004"/>
    </source>
</evidence>
<dbReference type="Pfam" id="PF02893">
    <property type="entry name" value="GRAM"/>
    <property type="match status" value="1"/>
</dbReference>
<dbReference type="Proteomes" id="UP000092600">
    <property type="component" value="Unassembled WGS sequence"/>
</dbReference>
<feature type="domain" description="C2" evidence="2">
    <location>
        <begin position="50"/>
        <end position="166"/>
    </location>
</feature>
<dbReference type="SMART" id="SM00568">
    <property type="entry name" value="GRAM"/>
    <property type="match status" value="1"/>
</dbReference>
<dbReference type="SMART" id="SM00239">
    <property type="entry name" value="C2"/>
    <property type="match status" value="1"/>
</dbReference>
<sequence length="279" mass="31030">MAMMMESASSSSSPPLGFLLPSLWEAEIAICAAILLVSVLLVLERTSTKEGGGERVAPRRRDQLVALESERDELELLAAKYLIGANLNGTADPYAIISCGEQKRFSSMVPSSRNPLWGEEFVFCVYELPVQISITVYDWDIVCKCKLLGSVIISVEREGQTGAVWYSLDSKSGRVCVQISTFKLSVSSASSLSGFVGAESRRRICLDKQRPTTAHQEPGPLQEIFKLPHDEATLLYFQVVYHSYTCALERSFLYHGRMYISPWHLCFHSNVFGKDLKAS</sequence>
<gene>
    <name evidence="3" type="ORF">ACMD2_16591</name>
</gene>
<accession>A0A199W128</accession>
<feature type="transmembrane region" description="Helical" evidence="1">
    <location>
        <begin position="20"/>
        <end position="43"/>
    </location>
</feature>
<dbReference type="EMBL" id="LSRQ01000414">
    <property type="protein sequence ID" value="OAY82989.1"/>
    <property type="molecule type" value="Genomic_DNA"/>
</dbReference>
<dbReference type="SUPFAM" id="SSF49562">
    <property type="entry name" value="C2 domain (Calcium/lipid-binding domain, CaLB)"/>
    <property type="match status" value="1"/>
</dbReference>
<evidence type="ECO:0000313" key="3">
    <source>
        <dbReference type="EMBL" id="OAY82989.1"/>
    </source>
</evidence>
<name>A0A199W128_ANACO</name>
<dbReference type="PROSITE" id="PS50004">
    <property type="entry name" value="C2"/>
    <property type="match status" value="1"/>
</dbReference>
<dbReference type="InterPro" id="IPR000008">
    <property type="entry name" value="C2_dom"/>
</dbReference>
<dbReference type="Pfam" id="PF00168">
    <property type="entry name" value="C2"/>
    <property type="match status" value="1"/>
</dbReference>
<comment type="caution">
    <text evidence="3">The sequence shown here is derived from an EMBL/GenBank/DDBJ whole genome shotgun (WGS) entry which is preliminary data.</text>
</comment>
<dbReference type="Gene3D" id="2.60.40.150">
    <property type="entry name" value="C2 domain"/>
    <property type="match status" value="1"/>
</dbReference>
<evidence type="ECO:0000256" key="1">
    <source>
        <dbReference type="SAM" id="Phobius"/>
    </source>
</evidence>
<dbReference type="Gene3D" id="2.30.29.30">
    <property type="entry name" value="Pleckstrin-homology domain (PH domain)/Phosphotyrosine-binding domain (PTB)"/>
    <property type="match status" value="1"/>
</dbReference>
<keyword evidence="1" id="KW-0812">Transmembrane</keyword>
<keyword evidence="1" id="KW-0472">Membrane</keyword>
<dbReference type="STRING" id="4615.A0A199W128"/>
<dbReference type="InterPro" id="IPR011993">
    <property type="entry name" value="PH-like_dom_sf"/>
</dbReference>
<keyword evidence="1" id="KW-1133">Transmembrane helix</keyword>
<dbReference type="AlphaFoldDB" id="A0A199W128"/>
<organism evidence="3 4">
    <name type="scientific">Ananas comosus</name>
    <name type="common">Pineapple</name>
    <name type="synonym">Ananas ananas</name>
    <dbReference type="NCBI Taxonomy" id="4615"/>
    <lineage>
        <taxon>Eukaryota</taxon>
        <taxon>Viridiplantae</taxon>
        <taxon>Streptophyta</taxon>
        <taxon>Embryophyta</taxon>
        <taxon>Tracheophyta</taxon>
        <taxon>Spermatophyta</taxon>
        <taxon>Magnoliopsida</taxon>
        <taxon>Liliopsida</taxon>
        <taxon>Poales</taxon>
        <taxon>Bromeliaceae</taxon>
        <taxon>Bromelioideae</taxon>
        <taxon>Ananas</taxon>
    </lineage>
</organism>
<dbReference type="InterPro" id="IPR035892">
    <property type="entry name" value="C2_domain_sf"/>
</dbReference>
<dbReference type="CDD" id="cd00030">
    <property type="entry name" value="C2"/>
    <property type="match status" value="1"/>
</dbReference>
<reference evidence="3 4" key="1">
    <citation type="journal article" date="2016" name="DNA Res.">
        <title>The draft genome of MD-2 pineapple using hybrid error correction of long reads.</title>
        <authorList>
            <person name="Redwan R.M."/>
            <person name="Saidin A."/>
            <person name="Kumar S.V."/>
        </authorList>
    </citation>
    <scope>NUCLEOTIDE SEQUENCE [LARGE SCALE GENOMIC DNA]</scope>
    <source>
        <strain evidence="4">cv. MD2</strain>
        <tissue evidence="3">Leaf</tissue>
    </source>
</reference>
<proteinExistence type="predicted"/>
<dbReference type="PRINTS" id="PR00360">
    <property type="entry name" value="C2DOMAIN"/>
</dbReference>
<dbReference type="InterPro" id="IPR004182">
    <property type="entry name" value="GRAM"/>
</dbReference>
<evidence type="ECO:0000313" key="4">
    <source>
        <dbReference type="Proteomes" id="UP000092600"/>
    </source>
</evidence>
<dbReference type="PANTHER" id="PTHR47038:SF2">
    <property type="entry name" value="BAG-ASSOCIATED GRAM PROTEIN 1"/>
    <property type="match status" value="1"/>
</dbReference>